<evidence type="ECO:0000313" key="3">
    <source>
        <dbReference type="Proteomes" id="UP000252517"/>
    </source>
</evidence>
<reference evidence="2 3" key="1">
    <citation type="submission" date="2014-07" db="EMBL/GenBank/DDBJ databases">
        <title>Draft genome sequence of Thalassospira profundimaris S25-3-2.</title>
        <authorList>
            <person name="Lai Q."/>
            <person name="Shao Z."/>
        </authorList>
    </citation>
    <scope>NUCLEOTIDE SEQUENCE [LARGE SCALE GENOMIC DNA]</scope>
    <source>
        <strain evidence="2 3">S25-3-2</strain>
    </source>
</reference>
<dbReference type="SMART" id="SM00530">
    <property type="entry name" value="HTH_XRE"/>
    <property type="match status" value="1"/>
</dbReference>
<dbReference type="GO" id="GO:0003677">
    <property type="term" value="F:DNA binding"/>
    <property type="evidence" value="ECO:0007669"/>
    <property type="project" value="InterPro"/>
</dbReference>
<sequence length="84" mass="9333">MGITVMTILKTAKAQSMNWQSELVSLTSRLRKARLDKGLSQSQIANQLGICERSYRDFEAGKSDLSSSRLFKLAQSLGVRILIS</sequence>
<name>A0A367WQL5_9PROT</name>
<accession>A0A367WQL5</accession>
<proteinExistence type="predicted"/>
<dbReference type="Gene3D" id="1.10.260.40">
    <property type="entry name" value="lambda repressor-like DNA-binding domains"/>
    <property type="match status" value="1"/>
</dbReference>
<organism evidence="2 3">
    <name type="scientific">Thalassospira profundimaris</name>
    <dbReference type="NCBI Taxonomy" id="502049"/>
    <lineage>
        <taxon>Bacteria</taxon>
        <taxon>Pseudomonadati</taxon>
        <taxon>Pseudomonadota</taxon>
        <taxon>Alphaproteobacteria</taxon>
        <taxon>Rhodospirillales</taxon>
        <taxon>Thalassospiraceae</taxon>
        <taxon>Thalassospira</taxon>
    </lineage>
</organism>
<gene>
    <name evidence="2" type="ORF">TH25_21260</name>
</gene>
<dbReference type="Pfam" id="PF01381">
    <property type="entry name" value="HTH_3"/>
    <property type="match status" value="1"/>
</dbReference>
<dbReference type="InterPro" id="IPR001387">
    <property type="entry name" value="Cro/C1-type_HTH"/>
</dbReference>
<dbReference type="InterPro" id="IPR010982">
    <property type="entry name" value="Lambda_DNA-bd_dom_sf"/>
</dbReference>
<dbReference type="PROSITE" id="PS50943">
    <property type="entry name" value="HTH_CROC1"/>
    <property type="match status" value="1"/>
</dbReference>
<dbReference type="CDD" id="cd00093">
    <property type="entry name" value="HTH_XRE"/>
    <property type="match status" value="1"/>
</dbReference>
<protein>
    <recommendedName>
        <fullName evidence="1">HTH cro/C1-type domain-containing protein</fullName>
    </recommendedName>
</protein>
<evidence type="ECO:0000259" key="1">
    <source>
        <dbReference type="PROSITE" id="PS50943"/>
    </source>
</evidence>
<dbReference type="AlphaFoldDB" id="A0A367WQL5"/>
<dbReference type="Proteomes" id="UP000252517">
    <property type="component" value="Unassembled WGS sequence"/>
</dbReference>
<dbReference type="EMBL" id="JPWH01000024">
    <property type="protein sequence ID" value="RCK43678.1"/>
    <property type="molecule type" value="Genomic_DNA"/>
</dbReference>
<dbReference type="SUPFAM" id="SSF47413">
    <property type="entry name" value="lambda repressor-like DNA-binding domains"/>
    <property type="match status" value="1"/>
</dbReference>
<comment type="caution">
    <text evidence="2">The sequence shown here is derived from an EMBL/GenBank/DDBJ whole genome shotgun (WGS) entry which is preliminary data.</text>
</comment>
<evidence type="ECO:0000313" key="2">
    <source>
        <dbReference type="EMBL" id="RCK43678.1"/>
    </source>
</evidence>
<feature type="domain" description="HTH cro/C1-type" evidence="1">
    <location>
        <begin position="30"/>
        <end position="84"/>
    </location>
</feature>